<feature type="transmembrane region" description="Helical" evidence="3">
    <location>
        <begin position="60"/>
        <end position="81"/>
    </location>
</feature>
<keyword evidence="3" id="KW-0812">Transmembrane</keyword>
<evidence type="ECO:0000256" key="3">
    <source>
        <dbReference type="SAM" id="Phobius"/>
    </source>
</evidence>
<feature type="transmembrane region" description="Helical" evidence="3">
    <location>
        <begin position="93"/>
        <end position="117"/>
    </location>
</feature>
<dbReference type="GO" id="GO:0005886">
    <property type="term" value="C:plasma membrane"/>
    <property type="evidence" value="ECO:0007669"/>
    <property type="project" value="UniProtKB-SubCell"/>
</dbReference>
<comment type="subcellular location">
    <subcellularLocation>
        <location evidence="1">Cell inner membrane</location>
        <topology evidence="1">Multi-pass membrane protein</topology>
    </subcellularLocation>
</comment>
<dbReference type="EMBL" id="AUZX01006014">
    <property type="protein sequence ID" value="EQD65785.1"/>
    <property type="molecule type" value="Genomic_DNA"/>
</dbReference>
<gene>
    <name evidence="4" type="ORF">B1A_08415</name>
</gene>
<accession>T1CFQ1</accession>
<comment type="caution">
    <text evidence="4">The sequence shown here is derived from an EMBL/GenBank/DDBJ whole genome shotgun (WGS) entry which is preliminary data.</text>
</comment>
<keyword evidence="2" id="KW-0813">Transport</keyword>
<dbReference type="PANTHER" id="PTHR30413:SF8">
    <property type="entry name" value="TRANSPORT PERMEASE PROTEIN"/>
    <property type="match status" value="1"/>
</dbReference>
<keyword evidence="3" id="KW-0472">Membrane</keyword>
<keyword evidence="3" id="KW-1133">Transmembrane helix</keyword>
<reference evidence="4" key="1">
    <citation type="submission" date="2013-08" db="EMBL/GenBank/DDBJ databases">
        <authorList>
            <person name="Mendez C."/>
            <person name="Richter M."/>
            <person name="Ferrer M."/>
            <person name="Sanchez J."/>
        </authorList>
    </citation>
    <scope>NUCLEOTIDE SEQUENCE</scope>
</reference>
<dbReference type="AlphaFoldDB" id="T1CFQ1"/>
<evidence type="ECO:0000256" key="2">
    <source>
        <dbReference type="ARBA" id="ARBA00022448"/>
    </source>
</evidence>
<proteinExistence type="predicted"/>
<organism evidence="4">
    <name type="scientific">mine drainage metagenome</name>
    <dbReference type="NCBI Taxonomy" id="410659"/>
    <lineage>
        <taxon>unclassified sequences</taxon>
        <taxon>metagenomes</taxon>
        <taxon>ecological metagenomes</taxon>
    </lineage>
</organism>
<dbReference type="PANTHER" id="PTHR30413">
    <property type="entry name" value="INNER MEMBRANE TRANSPORT PERMEASE"/>
    <property type="match status" value="1"/>
</dbReference>
<evidence type="ECO:0000313" key="4">
    <source>
        <dbReference type="EMBL" id="EQD65785.1"/>
    </source>
</evidence>
<feature type="transmembrane region" description="Helical" evidence="3">
    <location>
        <begin position="137"/>
        <end position="161"/>
    </location>
</feature>
<feature type="non-terminal residue" evidence="4">
    <location>
        <position position="166"/>
    </location>
</feature>
<reference evidence="4" key="2">
    <citation type="journal article" date="2014" name="ISME J.">
        <title>Microbial stratification in low pH oxic and suboxic macroscopic growths along an acid mine drainage.</title>
        <authorList>
            <person name="Mendez-Garcia C."/>
            <person name="Mesa V."/>
            <person name="Sprenger R.R."/>
            <person name="Richter M."/>
            <person name="Diez M.S."/>
            <person name="Solano J."/>
            <person name="Bargiela R."/>
            <person name="Golyshina O.V."/>
            <person name="Manteca A."/>
            <person name="Ramos J.L."/>
            <person name="Gallego J.R."/>
            <person name="Llorente I."/>
            <person name="Martins Dos Santos V.A."/>
            <person name="Jensen O.N."/>
            <person name="Pelaez A.I."/>
            <person name="Sanchez J."/>
            <person name="Ferrer M."/>
        </authorList>
    </citation>
    <scope>NUCLEOTIDE SEQUENCE</scope>
</reference>
<sequence length="166" mass="18333">MTVQMSSNPMGATTDEGRVVITEHTGQGGTLREVWNHRELLVFLAWRDVKVRYKQTGLGVLWAVMQPLLTMAIFTVIFSRFAHIGTGGVPAPIFYFSGLVPWLYLSITVSMASMSLVQNMQLLTKIYFPRIMLPAAVALGGLMDFVIASVLMGGFLLYYHIGLTSA</sequence>
<evidence type="ECO:0000256" key="1">
    <source>
        <dbReference type="ARBA" id="ARBA00004429"/>
    </source>
</evidence>
<dbReference type="GO" id="GO:0015920">
    <property type="term" value="P:lipopolysaccharide transport"/>
    <property type="evidence" value="ECO:0007669"/>
    <property type="project" value="TreeGrafter"/>
</dbReference>
<protein>
    <submittedName>
        <fullName evidence="4">ABC-2 type transporter</fullName>
    </submittedName>
</protein>
<name>T1CFQ1_9ZZZZ</name>